<dbReference type="InterPro" id="IPR050471">
    <property type="entry name" value="AB_hydrolase"/>
</dbReference>
<feature type="region of interest" description="Disordered" evidence="1">
    <location>
        <begin position="1"/>
        <end position="25"/>
    </location>
</feature>
<dbReference type="Gene3D" id="3.40.50.1820">
    <property type="entry name" value="alpha/beta hydrolase"/>
    <property type="match status" value="1"/>
</dbReference>
<dbReference type="PANTHER" id="PTHR43433">
    <property type="entry name" value="HYDROLASE, ALPHA/BETA FOLD FAMILY PROTEIN"/>
    <property type="match status" value="1"/>
</dbReference>
<evidence type="ECO:0000256" key="1">
    <source>
        <dbReference type="SAM" id="MobiDB-lite"/>
    </source>
</evidence>
<dbReference type="AlphaFoldDB" id="A0A1H3RNB8"/>
<protein>
    <submittedName>
        <fullName evidence="3">Pimeloyl-ACP methyl ester carboxylesterase</fullName>
    </submittedName>
</protein>
<accession>A0A1H3RNB8</accession>
<dbReference type="PANTHER" id="PTHR43433:SF5">
    <property type="entry name" value="AB HYDROLASE-1 DOMAIN-CONTAINING PROTEIN"/>
    <property type="match status" value="1"/>
</dbReference>
<dbReference type="Proteomes" id="UP000199529">
    <property type="component" value="Unassembled WGS sequence"/>
</dbReference>
<gene>
    <name evidence="3" type="ORF">SAMN05216215_10565</name>
</gene>
<dbReference type="InterPro" id="IPR000073">
    <property type="entry name" value="AB_hydrolase_1"/>
</dbReference>
<proteinExistence type="predicted"/>
<dbReference type="InterPro" id="IPR029058">
    <property type="entry name" value="AB_hydrolase_fold"/>
</dbReference>
<evidence type="ECO:0000313" key="3">
    <source>
        <dbReference type="EMBL" id="SDZ26741.1"/>
    </source>
</evidence>
<dbReference type="GO" id="GO:0004806">
    <property type="term" value="F:triacylglycerol lipase activity"/>
    <property type="evidence" value="ECO:0007669"/>
    <property type="project" value="TreeGrafter"/>
</dbReference>
<evidence type="ECO:0000313" key="4">
    <source>
        <dbReference type="Proteomes" id="UP000199529"/>
    </source>
</evidence>
<organism evidence="3 4">
    <name type="scientific">Saccharopolyspora shandongensis</name>
    <dbReference type="NCBI Taxonomy" id="418495"/>
    <lineage>
        <taxon>Bacteria</taxon>
        <taxon>Bacillati</taxon>
        <taxon>Actinomycetota</taxon>
        <taxon>Actinomycetes</taxon>
        <taxon>Pseudonocardiales</taxon>
        <taxon>Pseudonocardiaceae</taxon>
        <taxon>Saccharopolyspora</taxon>
    </lineage>
</organism>
<dbReference type="Pfam" id="PF00561">
    <property type="entry name" value="Abhydrolase_1"/>
    <property type="match status" value="1"/>
</dbReference>
<evidence type="ECO:0000259" key="2">
    <source>
        <dbReference type="Pfam" id="PF00561"/>
    </source>
</evidence>
<feature type="domain" description="AB hydrolase-1" evidence="2">
    <location>
        <begin position="26"/>
        <end position="133"/>
    </location>
</feature>
<dbReference type="RefSeq" id="WP_093275543.1">
    <property type="nucleotide sequence ID" value="NZ_FNOK01000056.1"/>
</dbReference>
<reference evidence="4" key="1">
    <citation type="submission" date="2016-10" db="EMBL/GenBank/DDBJ databases">
        <authorList>
            <person name="Varghese N."/>
            <person name="Submissions S."/>
        </authorList>
    </citation>
    <scope>NUCLEOTIDE SEQUENCE [LARGE SCALE GENOMIC DNA]</scope>
    <source>
        <strain evidence="4">CGMCC 4.3530</strain>
    </source>
</reference>
<dbReference type="GO" id="GO:0046503">
    <property type="term" value="P:glycerolipid catabolic process"/>
    <property type="evidence" value="ECO:0007669"/>
    <property type="project" value="TreeGrafter"/>
</dbReference>
<keyword evidence="4" id="KW-1185">Reference proteome</keyword>
<sequence length="306" mass="32910">MPETTQISRVPAADSVLHTERSGHGPTLVLVPGGGGDAEMFEAVAPLLAERYTVITLDRRGNSRSRSETPFSLTQQAADVVTVLDHHGIDRAYVFGTSASGIIALDLLAHHSDRLLGAVVHEPPIIRVLPDWAEQAAKLREVGRITDEEGVLQGWLRFASMIMPGTGARLFTSRIGRALVAAPLRPALALIEAVQHGRGREPGGMQRIIGNAEWLLKHEMPVAINYEPDLDALRGTSAPWCFAVGIGSTGEFYERPARVLAEQLGVRCAELPGGHAAYQQEPSEFAARLTAILEEFAAAAGGGRRR</sequence>
<dbReference type="SUPFAM" id="SSF53474">
    <property type="entry name" value="alpha/beta-Hydrolases"/>
    <property type="match status" value="1"/>
</dbReference>
<dbReference type="EMBL" id="FNOK01000056">
    <property type="protein sequence ID" value="SDZ26741.1"/>
    <property type="molecule type" value="Genomic_DNA"/>
</dbReference>
<name>A0A1H3RNB8_9PSEU</name>
<dbReference type="STRING" id="418495.SAMN05216215_10565"/>
<dbReference type="OrthoDB" id="3210164at2"/>